<accession>A0A5C8HK07</accession>
<dbReference type="GO" id="GO:0140359">
    <property type="term" value="F:ABC-type transporter activity"/>
    <property type="evidence" value="ECO:0007669"/>
    <property type="project" value="InterPro"/>
</dbReference>
<feature type="transmembrane region" description="Helical" evidence="7">
    <location>
        <begin position="48"/>
        <end position="68"/>
    </location>
</feature>
<dbReference type="RefSeq" id="WP_029486316.1">
    <property type="nucleotide sequence ID" value="NZ_CABGTZ010000006.1"/>
</dbReference>
<dbReference type="SUPFAM" id="SSF90123">
    <property type="entry name" value="ABC transporter transmembrane region"/>
    <property type="match status" value="1"/>
</dbReference>
<reference evidence="10 11" key="1">
    <citation type="submission" date="2019-04" db="EMBL/GenBank/DDBJ databases">
        <title>Step-wise assembly of the neonatal virome modulated by breast feeding.</title>
        <authorList>
            <person name="Liang G."/>
            <person name="Bushman F."/>
        </authorList>
    </citation>
    <scope>NUCLEOTIDE SEQUENCE [LARGE SCALE GENOMIC DNA]</scope>
    <source>
        <strain evidence="10 11">E3404</strain>
    </source>
</reference>
<dbReference type="PANTHER" id="PTHR24221:SF654">
    <property type="entry name" value="ATP-BINDING CASSETTE SUB-FAMILY B MEMBER 6"/>
    <property type="match status" value="1"/>
</dbReference>
<keyword evidence="3" id="KW-0547">Nucleotide-binding</keyword>
<feature type="domain" description="ABC transporter" evidence="8">
    <location>
        <begin position="327"/>
        <end position="549"/>
    </location>
</feature>
<evidence type="ECO:0000259" key="8">
    <source>
        <dbReference type="PROSITE" id="PS50893"/>
    </source>
</evidence>
<dbReference type="SUPFAM" id="SSF52540">
    <property type="entry name" value="P-loop containing nucleoside triphosphate hydrolases"/>
    <property type="match status" value="1"/>
</dbReference>
<dbReference type="GO" id="GO:0005886">
    <property type="term" value="C:plasma membrane"/>
    <property type="evidence" value="ECO:0007669"/>
    <property type="project" value="UniProtKB-SubCell"/>
</dbReference>
<dbReference type="Pfam" id="PF00664">
    <property type="entry name" value="ABC_membrane"/>
    <property type="match status" value="1"/>
</dbReference>
<dbReference type="GO" id="GO:0034040">
    <property type="term" value="F:ATPase-coupled lipid transmembrane transporter activity"/>
    <property type="evidence" value="ECO:0007669"/>
    <property type="project" value="TreeGrafter"/>
</dbReference>
<evidence type="ECO:0000256" key="2">
    <source>
        <dbReference type="ARBA" id="ARBA00022692"/>
    </source>
</evidence>
<dbReference type="Proteomes" id="UP000439965">
    <property type="component" value="Unassembled WGS sequence"/>
</dbReference>
<dbReference type="InterPro" id="IPR003593">
    <property type="entry name" value="AAA+_ATPase"/>
</dbReference>
<evidence type="ECO:0000256" key="5">
    <source>
        <dbReference type="ARBA" id="ARBA00022989"/>
    </source>
</evidence>
<protein>
    <submittedName>
        <fullName evidence="10">ATP-binding cassette domain-containing protein</fullName>
    </submittedName>
</protein>
<evidence type="ECO:0000256" key="3">
    <source>
        <dbReference type="ARBA" id="ARBA00022741"/>
    </source>
</evidence>
<evidence type="ECO:0000256" key="4">
    <source>
        <dbReference type="ARBA" id="ARBA00022840"/>
    </source>
</evidence>
<name>A0A5C8HK07_ENTGA</name>
<evidence type="ECO:0000256" key="7">
    <source>
        <dbReference type="SAM" id="Phobius"/>
    </source>
</evidence>
<dbReference type="InterPro" id="IPR039421">
    <property type="entry name" value="Type_1_exporter"/>
</dbReference>
<feature type="transmembrane region" description="Helical" evidence="7">
    <location>
        <begin position="12"/>
        <end position="36"/>
    </location>
</feature>
<dbReference type="CDD" id="cd03228">
    <property type="entry name" value="ABCC_MRP_Like"/>
    <property type="match status" value="1"/>
</dbReference>
<feature type="domain" description="ABC transmembrane type-1" evidence="9">
    <location>
        <begin position="16"/>
        <end position="294"/>
    </location>
</feature>
<dbReference type="Gene3D" id="3.40.50.300">
    <property type="entry name" value="P-loop containing nucleotide triphosphate hydrolases"/>
    <property type="match status" value="1"/>
</dbReference>
<dbReference type="EMBL" id="WVTI01000003">
    <property type="protein sequence ID" value="MXS25385.1"/>
    <property type="molecule type" value="Genomic_DNA"/>
</dbReference>
<evidence type="ECO:0000256" key="1">
    <source>
        <dbReference type="ARBA" id="ARBA00004651"/>
    </source>
</evidence>
<keyword evidence="6 7" id="KW-0472">Membrane</keyword>
<evidence type="ECO:0000259" key="9">
    <source>
        <dbReference type="PROSITE" id="PS50929"/>
    </source>
</evidence>
<dbReference type="GO" id="GO:0005524">
    <property type="term" value="F:ATP binding"/>
    <property type="evidence" value="ECO:0007669"/>
    <property type="project" value="UniProtKB-KW"/>
</dbReference>
<organism evidence="10 11">
    <name type="scientific">Enterococcus gallinarum</name>
    <dbReference type="NCBI Taxonomy" id="1353"/>
    <lineage>
        <taxon>Bacteria</taxon>
        <taxon>Bacillati</taxon>
        <taxon>Bacillota</taxon>
        <taxon>Bacilli</taxon>
        <taxon>Lactobacillales</taxon>
        <taxon>Enterococcaceae</taxon>
        <taxon>Enterococcus</taxon>
    </lineage>
</organism>
<evidence type="ECO:0000313" key="11">
    <source>
        <dbReference type="Proteomes" id="UP000439965"/>
    </source>
</evidence>
<dbReference type="PROSITE" id="PS50929">
    <property type="entry name" value="ABC_TM1F"/>
    <property type="match status" value="1"/>
</dbReference>
<evidence type="ECO:0000256" key="6">
    <source>
        <dbReference type="ARBA" id="ARBA00023136"/>
    </source>
</evidence>
<dbReference type="Gene3D" id="1.20.1560.10">
    <property type="entry name" value="ABC transporter type 1, transmembrane domain"/>
    <property type="match status" value="1"/>
</dbReference>
<dbReference type="InterPro" id="IPR003439">
    <property type="entry name" value="ABC_transporter-like_ATP-bd"/>
</dbReference>
<dbReference type="PANTHER" id="PTHR24221">
    <property type="entry name" value="ATP-BINDING CASSETTE SUB-FAMILY B"/>
    <property type="match status" value="1"/>
</dbReference>
<comment type="subcellular location">
    <subcellularLocation>
        <location evidence="1">Cell membrane</location>
        <topology evidence="1">Multi-pass membrane protein</topology>
    </subcellularLocation>
</comment>
<dbReference type="SMART" id="SM00382">
    <property type="entry name" value="AAA"/>
    <property type="match status" value="1"/>
</dbReference>
<keyword evidence="2 7" id="KW-0812">Transmembrane</keyword>
<dbReference type="AlphaFoldDB" id="A0A5C8HK07"/>
<sequence length="549" mass="61457">MKKIVLKNKKLLVTHVIICAIAALIQVGVALVYSLITEVAMSGNIQKLMVVGLFAFFYILLNTMSDFVPRRSKSILVHSITDQLRVGLSQKIVRMDPEKFLKSEKNYYLSKLANEIKVIEQEFLKPGFGLVLSIFTFIFSLLFSLRLSASFSIVMLLLAFSPLLAPYFAKKILGTRRKAAVEAQDHTLSLFEQLLSGYLTLRVGRGFPKYATRFSESSERLKKQNIHFESLQGLTYAISFGLGDLAYSGTWIIGGFFVAAKIITLPNLIAMTTLMSTIAGPLEYFSTSITDILSSKKVADDLISFIDSTDDDEMTRSIILESPITTLSIANLSYSYGTRTLINELSYQFERGKKYAITGASGSGKSTLLNILAGIYSVGDRQLFINEQEMNQISRDSLYQKVSLVQQKTAIFQTSIASNLSVFNDFELERVVDALNKSGLANRFNYEKLLEDQENKWINFLSGGELRRIEIARAVFKNSDIILLDEPTSGLDSGNELIIKDLINSFNDKIIIVVTHSTSPDFLDSFDELIHLDALPLKKQNDPFIRLSL</sequence>
<dbReference type="PROSITE" id="PS00211">
    <property type="entry name" value="ABC_TRANSPORTER_1"/>
    <property type="match status" value="1"/>
</dbReference>
<dbReference type="GO" id="GO:0016887">
    <property type="term" value="F:ATP hydrolysis activity"/>
    <property type="evidence" value="ECO:0007669"/>
    <property type="project" value="InterPro"/>
</dbReference>
<dbReference type="GeneID" id="93223135"/>
<evidence type="ECO:0000313" key="10">
    <source>
        <dbReference type="EMBL" id="MXS25385.1"/>
    </source>
</evidence>
<keyword evidence="5 7" id="KW-1133">Transmembrane helix</keyword>
<dbReference type="InterPro" id="IPR036640">
    <property type="entry name" value="ABC1_TM_sf"/>
</dbReference>
<feature type="transmembrane region" description="Helical" evidence="7">
    <location>
        <begin position="127"/>
        <end position="145"/>
    </location>
</feature>
<gene>
    <name evidence="10" type="ORF">GTI89_04750</name>
</gene>
<dbReference type="InterPro" id="IPR017871">
    <property type="entry name" value="ABC_transporter-like_CS"/>
</dbReference>
<proteinExistence type="predicted"/>
<dbReference type="InterPro" id="IPR011527">
    <property type="entry name" value="ABC1_TM_dom"/>
</dbReference>
<feature type="transmembrane region" description="Helical" evidence="7">
    <location>
        <begin position="151"/>
        <end position="169"/>
    </location>
</feature>
<keyword evidence="4 10" id="KW-0067">ATP-binding</keyword>
<dbReference type="Pfam" id="PF00005">
    <property type="entry name" value="ABC_tran"/>
    <property type="match status" value="1"/>
</dbReference>
<comment type="caution">
    <text evidence="10">The sequence shown here is derived from an EMBL/GenBank/DDBJ whole genome shotgun (WGS) entry which is preliminary data.</text>
</comment>
<dbReference type="PROSITE" id="PS50893">
    <property type="entry name" value="ABC_TRANSPORTER_2"/>
    <property type="match status" value="1"/>
</dbReference>
<dbReference type="InterPro" id="IPR027417">
    <property type="entry name" value="P-loop_NTPase"/>
</dbReference>